<accession>A0A084Y720</accession>
<sequence>MQPVRQAEHRRAALIQLIERDVCKSMTDGCRKTAGCTEVADRRLQRAAGVKICIGGGGIETRPVVAEETLQRRHYGSELVG</sequence>
<dbReference type="EMBL" id="JDVG02000691">
    <property type="protein sequence ID" value="KFB70514.1"/>
    <property type="molecule type" value="Genomic_DNA"/>
</dbReference>
<dbReference type="AlphaFoldDB" id="A0A084Y720"/>
<reference evidence="1 2" key="1">
    <citation type="submission" date="2014-02" db="EMBL/GenBank/DDBJ databases">
        <title>Expanding our view of genomic diversity in Candidatus Accumulibacter clades.</title>
        <authorList>
            <person name="Skennerton C.T."/>
            <person name="Barr J.J."/>
            <person name="Slater F.R."/>
            <person name="Bond P.L."/>
            <person name="Tyson G.W."/>
        </authorList>
    </citation>
    <scope>NUCLEOTIDE SEQUENCE [LARGE SCALE GENOMIC DNA]</scope>
    <source>
        <strain evidence="2">BA-91</strain>
    </source>
</reference>
<gene>
    <name evidence="1" type="ORF">AW09_004387</name>
</gene>
<evidence type="ECO:0000313" key="2">
    <source>
        <dbReference type="Proteomes" id="UP000020077"/>
    </source>
</evidence>
<comment type="caution">
    <text evidence="1">The sequence shown here is derived from an EMBL/GenBank/DDBJ whole genome shotgun (WGS) entry which is preliminary data.</text>
</comment>
<proteinExistence type="predicted"/>
<organism evidence="1 2">
    <name type="scientific">Candidatus Accumulibacter phosphatis</name>
    <dbReference type="NCBI Taxonomy" id="327160"/>
    <lineage>
        <taxon>Bacteria</taxon>
        <taxon>Pseudomonadati</taxon>
        <taxon>Pseudomonadota</taxon>
        <taxon>Betaproteobacteria</taxon>
        <taxon>Candidatus Accumulibacter</taxon>
    </lineage>
</organism>
<evidence type="ECO:0000313" key="1">
    <source>
        <dbReference type="EMBL" id="KFB70514.1"/>
    </source>
</evidence>
<name>A0A084Y720_9PROT</name>
<dbReference type="Proteomes" id="UP000020077">
    <property type="component" value="Unassembled WGS sequence"/>
</dbReference>
<protein>
    <submittedName>
        <fullName evidence="1">Uncharacterized protein</fullName>
    </submittedName>
</protein>